<dbReference type="RefSeq" id="WP_066538602.1">
    <property type="nucleotide sequence ID" value="NZ_DALZQJ010000004.1"/>
</dbReference>
<dbReference type="GeneID" id="80799584"/>
<dbReference type="EMBL" id="PDEA01000001">
    <property type="protein sequence ID" value="PEH87739.1"/>
    <property type="molecule type" value="Genomic_DNA"/>
</dbReference>
<protein>
    <submittedName>
        <fullName evidence="2">Uncharacterized protein</fullName>
    </submittedName>
</protein>
<keyword evidence="1" id="KW-0472">Membrane</keyword>
<sequence length="137" mass="15265">MSNFIYNSYCVVHPGAEQISLTAEYRPVQEAAAPVRRSAHFSFVWPLVAVMALLAAFASAGEGSALLVGMLLWVLALAGWALSMSSVRRSLVSLRQGLRAWQHSRRMAAEDERTWNMALQDARLMADLARAMDRQER</sequence>
<feature type="transmembrane region" description="Helical" evidence="1">
    <location>
        <begin position="66"/>
        <end position="87"/>
    </location>
</feature>
<reference evidence="3" key="1">
    <citation type="submission" date="2017-09" db="EMBL/GenBank/DDBJ databases">
        <title>FDA dAtabase for Regulatory Grade micrObial Sequences (FDA-ARGOS): Supporting development and validation of Infectious Disease Dx tests.</title>
        <authorList>
            <person name="Minogue T."/>
            <person name="Wolcott M."/>
            <person name="Wasieloski L."/>
            <person name="Aguilar W."/>
            <person name="Moore D."/>
            <person name="Tallon L."/>
            <person name="Sadzewicz L."/>
            <person name="Ott S."/>
            <person name="Zhao X."/>
            <person name="Nagaraj S."/>
            <person name="Vavikolanu K."/>
            <person name="Aluvathingal J."/>
            <person name="Nadendla S."/>
            <person name="Sichtig H."/>
        </authorList>
    </citation>
    <scope>NUCLEOTIDE SEQUENCE [LARGE SCALE GENOMIC DNA]</scope>
    <source>
        <strain evidence="3">FDAARGOS_394</strain>
    </source>
</reference>
<keyword evidence="1" id="KW-0812">Transmembrane</keyword>
<dbReference type="AlphaFoldDB" id="A0A2A7UQV3"/>
<gene>
    <name evidence="2" type="ORF">CRM82_03170</name>
</gene>
<accession>A0A2A7UQV3</accession>
<evidence type="ECO:0000313" key="3">
    <source>
        <dbReference type="Proteomes" id="UP000220246"/>
    </source>
</evidence>
<evidence type="ECO:0000313" key="2">
    <source>
        <dbReference type="EMBL" id="PEH87739.1"/>
    </source>
</evidence>
<comment type="caution">
    <text evidence="2">The sequence shown here is derived from an EMBL/GenBank/DDBJ whole genome shotgun (WGS) entry which is preliminary data.</text>
</comment>
<proteinExistence type="predicted"/>
<keyword evidence="1" id="KW-1133">Transmembrane helix</keyword>
<name>A0A2A7UQV3_COMTR</name>
<dbReference type="OrthoDB" id="8907851at2"/>
<dbReference type="Proteomes" id="UP000220246">
    <property type="component" value="Unassembled WGS sequence"/>
</dbReference>
<keyword evidence="3" id="KW-1185">Reference proteome</keyword>
<dbReference type="STRING" id="1219032.GCA_001515545_02528"/>
<evidence type="ECO:0000256" key="1">
    <source>
        <dbReference type="SAM" id="Phobius"/>
    </source>
</evidence>
<organism evidence="2 3">
    <name type="scientific">Comamonas terrigena</name>
    <dbReference type="NCBI Taxonomy" id="32013"/>
    <lineage>
        <taxon>Bacteria</taxon>
        <taxon>Pseudomonadati</taxon>
        <taxon>Pseudomonadota</taxon>
        <taxon>Betaproteobacteria</taxon>
        <taxon>Burkholderiales</taxon>
        <taxon>Comamonadaceae</taxon>
        <taxon>Comamonas</taxon>
    </lineage>
</organism>
<feature type="transmembrane region" description="Helical" evidence="1">
    <location>
        <begin position="43"/>
        <end position="60"/>
    </location>
</feature>